<dbReference type="AlphaFoldDB" id="A0A6C0LTC5"/>
<reference evidence="1" key="1">
    <citation type="journal article" date="2020" name="Nature">
        <title>Giant virus diversity and host interactions through global metagenomics.</title>
        <authorList>
            <person name="Schulz F."/>
            <person name="Roux S."/>
            <person name="Paez-Espino D."/>
            <person name="Jungbluth S."/>
            <person name="Walsh D.A."/>
            <person name="Denef V.J."/>
            <person name="McMahon K.D."/>
            <person name="Konstantinidis K.T."/>
            <person name="Eloe-Fadrosh E.A."/>
            <person name="Kyrpides N.C."/>
            <person name="Woyke T."/>
        </authorList>
    </citation>
    <scope>NUCLEOTIDE SEQUENCE</scope>
    <source>
        <strain evidence="1">GVMAG-S-1016704-142</strain>
    </source>
</reference>
<name>A0A6C0LTC5_9ZZZZ</name>
<sequence length="205" mass="24476">MFMLVYLYYIRLRWALSWWFAKDKDVCFINRSYKIRKFMIKGNNYPAVYYPKNDRVLPTQSPERLFFEDCDLTTWFNPGMFQVYTKFISIQGYERRPDLPIHVDWTKFPFLEELHIVVTTIDLNKLRPCKYLKTVYVDDISKHVIPEFLQGKVKIRGKTDYSEGHADPSTWESGKDSQIYKSVYNHKLGGMYSMLVHVPPKKKTS</sequence>
<proteinExistence type="predicted"/>
<evidence type="ECO:0000313" key="1">
    <source>
        <dbReference type="EMBL" id="QHU34009.1"/>
    </source>
</evidence>
<protein>
    <submittedName>
        <fullName evidence="1">Uncharacterized protein</fullName>
    </submittedName>
</protein>
<dbReference type="EMBL" id="MN740566">
    <property type="protein sequence ID" value="QHU34009.1"/>
    <property type="molecule type" value="Genomic_DNA"/>
</dbReference>
<accession>A0A6C0LTC5</accession>
<organism evidence="1">
    <name type="scientific">viral metagenome</name>
    <dbReference type="NCBI Taxonomy" id="1070528"/>
    <lineage>
        <taxon>unclassified sequences</taxon>
        <taxon>metagenomes</taxon>
        <taxon>organismal metagenomes</taxon>
    </lineage>
</organism>